<feature type="region of interest" description="Disordered" evidence="1">
    <location>
        <begin position="1098"/>
        <end position="1139"/>
    </location>
</feature>
<evidence type="ECO:0000313" key="4">
    <source>
        <dbReference type="Proteomes" id="UP001607157"/>
    </source>
</evidence>
<gene>
    <name evidence="3" type="ORF">ACGRVM_01310</name>
</gene>
<keyword evidence="2" id="KW-0472">Membrane</keyword>
<evidence type="ECO:0000313" key="3">
    <source>
        <dbReference type="EMBL" id="MFH0252518.1"/>
    </source>
</evidence>
<name>A0ABW7I2X7_9RHOB</name>
<evidence type="ECO:0008006" key="5">
    <source>
        <dbReference type="Google" id="ProtNLM"/>
    </source>
</evidence>
<feature type="transmembrane region" description="Helical" evidence="2">
    <location>
        <begin position="29"/>
        <end position="53"/>
    </location>
</feature>
<dbReference type="EMBL" id="JBIHMM010000001">
    <property type="protein sequence ID" value="MFH0252518.1"/>
    <property type="molecule type" value="Genomic_DNA"/>
</dbReference>
<reference evidence="3 4" key="1">
    <citation type="submission" date="2024-10" db="EMBL/GenBank/DDBJ databases">
        <authorList>
            <person name="Yang X.-N."/>
        </authorList>
    </citation>
    <scope>NUCLEOTIDE SEQUENCE [LARGE SCALE GENOMIC DNA]</scope>
    <source>
        <strain evidence="3 4">CAU 1059</strain>
    </source>
</reference>
<keyword evidence="2" id="KW-0812">Transmembrane</keyword>
<proteinExistence type="predicted"/>
<sequence>MSQHTPDPSAPDRSAHAARHARRRRRRKAGLWSVLSVLVMTGAAALVLISYLGTPVYVPDWLRTRIVERINTEAGGFDLSLREMVVVVERGWVPRLALRDVSLRGPDGRTLATLAELGGTVALRPLLEGALQPAQIRLSGLQVNLRRKDDGDLDVQLGGMAMPGDPSAPPPARDPSALIAQIDQALGRPGMAALREITADNLTLRYEDARTGRAWTIDGGTVEATREGGMLRMRGDFTVLGARAYPSTLEMSFSSRIGSSAAQLGLNFSDLPAGDLAMQSPALAWLDALDAPISGALRARLGAEGELGPLNASLQIGKGSLRPTAGTTPIPFEAAGSYFTYDPAAQTIAFEAVSVESEWVTARAEGIAHLVGGASGWPDELVAQLQVSEITADPADLYDSPVEIDGAALDLRLRLEPFHLTIGQLSLSDAGRHLVLKGDLRGEEEGWDLALDGRLDGIDRDRLMALWPEAAVPNTRRWVSENVAEAELSNVQLALRSPPKHRADVFLGFDFEGMEARFIKEMPPIRAMSGKAQLLDGRFAIAAESGWVDPGMGGRIDIAGTSFAVPEVDMEDPPAEVRLRTQSSIPAALALIDTEPLSILSKQGRAPDIAEGRARIDARLGFALKKDLQTDDVAFEVAGSLADVSSEVLVPGRVLRAPSLTLDVDEKGLRVAGAGQLGEVPFNGVYTAALGPDAGGGQVEGRITLSEGFAREFGLGLPPGSITGAAPGWIEIALAEGGGGSFALSSDLAGLGLSLEQLDWSLPRNARGALEITGQLGEPVSIDRVSIDAPGLEAIGAISLAPGGTLARATFSRVRAGGWLDAPVTLVGRGRGAAPGIEIEGGEIDLRRADLSGGGTGQGGPISLRLDRLILSDGITLGGLRARLNTARGLDGSFTGRVNGGAAIRGQIVPQNGRSAFRIVTEDAGGVLGSAGLLKQARGGEMELILQPAGAPGTYEGQLTGGDIWLTEAPALAELLSALSVVGLLEQMAGSGIHFSDVDARFRLGPDRLTVYSSSAVGASMGISMDGYYYPNARRMDMQGVVSPLYIVNAIGGMFTRQGEGLVGVNYTLTGDAASPDVNVNPLSIFTPGMFREIFRRQPPQRLAPAPQGSAQGATAEPDAPARSGAPRTQGGGRLGNSR</sequence>
<feature type="compositionally biased region" description="Low complexity" evidence="1">
    <location>
        <begin position="1098"/>
        <end position="1108"/>
    </location>
</feature>
<organism evidence="3 4">
    <name type="scientific">Roseovarius aquimarinus</name>
    <dbReference type="NCBI Taxonomy" id="1229156"/>
    <lineage>
        <taxon>Bacteria</taxon>
        <taxon>Pseudomonadati</taxon>
        <taxon>Pseudomonadota</taxon>
        <taxon>Alphaproteobacteria</taxon>
        <taxon>Rhodobacterales</taxon>
        <taxon>Roseobacteraceae</taxon>
        <taxon>Roseovarius</taxon>
    </lineage>
</organism>
<protein>
    <recommendedName>
        <fullName evidence="5">AsmA-like C-terminal region</fullName>
    </recommendedName>
</protein>
<comment type="caution">
    <text evidence="3">The sequence shown here is derived from an EMBL/GenBank/DDBJ whole genome shotgun (WGS) entry which is preliminary data.</text>
</comment>
<keyword evidence="2" id="KW-1133">Transmembrane helix</keyword>
<feature type="region of interest" description="Disordered" evidence="1">
    <location>
        <begin position="1"/>
        <end position="20"/>
    </location>
</feature>
<accession>A0ABW7I2X7</accession>
<evidence type="ECO:0000256" key="2">
    <source>
        <dbReference type="SAM" id="Phobius"/>
    </source>
</evidence>
<feature type="compositionally biased region" description="Gly residues" evidence="1">
    <location>
        <begin position="1130"/>
        <end position="1139"/>
    </location>
</feature>
<keyword evidence="4" id="KW-1185">Reference proteome</keyword>
<dbReference type="Proteomes" id="UP001607157">
    <property type="component" value="Unassembled WGS sequence"/>
</dbReference>
<dbReference type="RefSeq" id="WP_377169467.1">
    <property type="nucleotide sequence ID" value="NZ_JBHTJC010000001.1"/>
</dbReference>
<evidence type="ECO:0000256" key="1">
    <source>
        <dbReference type="SAM" id="MobiDB-lite"/>
    </source>
</evidence>